<evidence type="ECO:0000256" key="10">
    <source>
        <dbReference type="SAM" id="SignalP"/>
    </source>
</evidence>
<keyword evidence="10" id="KW-0732">Signal</keyword>
<dbReference type="Gene3D" id="1.10.510.10">
    <property type="entry name" value="Transferase(Phosphotransferase) domain 1"/>
    <property type="match status" value="1"/>
</dbReference>
<evidence type="ECO:0000256" key="4">
    <source>
        <dbReference type="ARBA" id="ARBA00022741"/>
    </source>
</evidence>
<reference evidence="12 13" key="1">
    <citation type="submission" date="2024-10" db="EMBL/GenBank/DDBJ databases">
        <title>Updated reference genomes for cyclostephanoid diatoms.</title>
        <authorList>
            <person name="Roberts W.R."/>
            <person name="Alverson A.J."/>
        </authorList>
    </citation>
    <scope>NUCLEOTIDE SEQUENCE [LARGE SCALE GENOMIC DNA]</scope>
    <source>
        <strain evidence="12 13">AJA010-31</strain>
    </source>
</reference>
<keyword evidence="5" id="KW-0418">Kinase</keyword>
<comment type="catalytic activity">
    <reaction evidence="7">
        <text>L-threonyl-[protein] + ATP = O-phospho-L-threonyl-[protein] + ADP + H(+)</text>
        <dbReference type="Rhea" id="RHEA:46608"/>
        <dbReference type="Rhea" id="RHEA-COMP:11060"/>
        <dbReference type="Rhea" id="RHEA-COMP:11605"/>
        <dbReference type="ChEBI" id="CHEBI:15378"/>
        <dbReference type="ChEBI" id="CHEBI:30013"/>
        <dbReference type="ChEBI" id="CHEBI:30616"/>
        <dbReference type="ChEBI" id="CHEBI:61977"/>
        <dbReference type="ChEBI" id="CHEBI:456216"/>
        <dbReference type="EC" id="2.7.11.1"/>
    </reaction>
</comment>
<dbReference type="FunFam" id="1.10.510.10:FF:000059">
    <property type="entry name" value="Casein kinase II subunit alpha"/>
    <property type="match status" value="1"/>
</dbReference>
<evidence type="ECO:0000256" key="5">
    <source>
        <dbReference type="ARBA" id="ARBA00022777"/>
    </source>
</evidence>
<evidence type="ECO:0000256" key="2">
    <source>
        <dbReference type="ARBA" id="ARBA00022527"/>
    </source>
</evidence>
<dbReference type="PROSITE" id="PS50011">
    <property type="entry name" value="PROTEIN_KINASE_DOM"/>
    <property type="match status" value="1"/>
</dbReference>
<evidence type="ECO:0000256" key="3">
    <source>
        <dbReference type="ARBA" id="ARBA00022679"/>
    </source>
</evidence>
<dbReference type="EC" id="2.7.11.1" evidence="1"/>
<keyword evidence="4" id="KW-0547">Nucleotide-binding</keyword>
<keyword evidence="3" id="KW-0808">Transferase</keyword>
<dbReference type="InterPro" id="IPR000719">
    <property type="entry name" value="Prot_kinase_dom"/>
</dbReference>
<feature type="chain" id="PRO_5044877279" description="non-specific serine/threonine protein kinase" evidence="10">
    <location>
        <begin position="21"/>
        <end position="586"/>
    </location>
</feature>
<proteinExistence type="predicted"/>
<comment type="caution">
    <text evidence="12">The sequence shown here is derived from an EMBL/GenBank/DDBJ whole genome shotgun (WGS) entry which is preliminary data.</text>
</comment>
<feature type="region of interest" description="Disordered" evidence="9">
    <location>
        <begin position="225"/>
        <end position="255"/>
    </location>
</feature>
<keyword evidence="13" id="KW-1185">Reference proteome</keyword>
<feature type="compositionally biased region" description="Basic residues" evidence="9">
    <location>
        <begin position="243"/>
        <end position="252"/>
    </location>
</feature>
<dbReference type="InterPro" id="IPR045216">
    <property type="entry name" value="CK2_alpha"/>
</dbReference>
<sequence length="586" mass="67395">MKYSLSILTLSLTHTSASRAYPHGCLYRHPSYYTYDEREDISWANEGQFHSDVESASSDVVVHSSANTEEEHTDFRILPPRSSKLRKSYNRYRLTRRLGAGKFSEVYEAVDLEYNGPMRYEKKRRKLGFEGRVYDGETTDCSTETEEDETDCSSLVVLKLMTAMCVSTICRSIWLVAGARNKHTKCLKPISERKIRRELLALTHCAMLPNVARLIGLALPESFDKEEPNNDDIVSSSSQTEHPKKRKRKNKQQHVDIGSITDAAAAIESDTKTKNPLNHQNSEKLEEQLPALILEHAGIHSKWFCHRPRHDSNQNKSKTNESEYLSEREMKYYLCHLLIALDALHSAGLMHRDVKPRNCLINFPSSYKTDSFTANTIPPQQSMPPPPLMLVDLGLADFYLPGKEYNVRVASRHYKSPELLIGFSYYDYAIDMWSVGCILAGLLFRREPFFRGKDNEDQLGKIVSVLGTRDFLPYVRKCNVRLTSGMRASIGKYCSVSLSGEKDVTSSNVARRKPWLTFLTPECPIPTAEALDLLDKLLVYDHEQRWTAREALGHSFFDEVRDEVWKEVQERMLWESQWRSRIMQKR</sequence>
<evidence type="ECO:0000256" key="8">
    <source>
        <dbReference type="ARBA" id="ARBA00048679"/>
    </source>
</evidence>
<keyword evidence="6" id="KW-0067">ATP-binding</keyword>
<feature type="signal peptide" evidence="10">
    <location>
        <begin position="1"/>
        <end position="20"/>
    </location>
</feature>
<organism evidence="12 13">
    <name type="scientific">Cyclotella atomus</name>
    <dbReference type="NCBI Taxonomy" id="382360"/>
    <lineage>
        <taxon>Eukaryota</taxon>
        <taxon>Sar</taxon>
        <taxon>Stramenopiles</taxon>
        <taxon>Ochrophyta</taxon>
        <taxon>Bacillariophyta</taxon>
        <taxon>Coscinodiscophyceae</taxon>
        <taxon>Thalassiosirophycidae</taxon>
        <taxon>Stephanodiscales</taxon>
        <taxon>Stephanodiscaceae</taxon>
        <taxon>Cyclotella</taxon>
    </lineage>
</organism>
<protein>
    <recommendedName>
        <fullName evidence="1">non-specific serine/threonine protein kinase</fullName>
        <ecNumber evidence="1">2.7.11.1</ecNumber>
    </recommendedName>
</protein>
<dbReference type="PANTHER" id="PTHR24054:SF0">
    <property type="entry name" value="CASEIN KINASE II SUBUNIT ALPHA"/>
    <property type="match status" value="1"/>
</dbReference>
<dbReference type="PANTHER" id="PTHR24054">
    <property type="entry name" value="CASEIN KINASE II SUBUNIT ALPHA"/>
    <property type="match status" value="1"/>
</dbReference>
<dbReference type="Pfam" id="PF00069">
    <property type="entry name" value="Pkinase"/>
    <property type="match status" value="1"/>
</dbReference>
<evidence type="ECO:0000313" key="12">
    <source>
        <dbReference type="EMBL" id="KAL3789972.1"/>
    </source>
</evidence>
<evidence type="ECO:0000256" key="6">
    <source>
        <dbReference type="ARBA" id="ARBA00022840"/>
    </source>
</evidence>
<dbReference type="SUPFAM" id="SSF56112">
    <property type="entry name" value="Protein kinase-like (PK-like)"/>
    <property type="match status" value="1"/>
</dbReference>
<evidence type="ECO:0000256" key="1">
    <source>
        <dbReference type="ARBA" id="ARBA00012513"/>
    </source>
</evidence>
<evidence type="ECO:0000313" key="13">
    <source>
        <dbReference type="Proteomes" id="UP001530400"/>
    </source>
</evidence>
<dbReference type="InterPro" id="IPR008271">
    <property type="entry name" value="Ser/Thr_kinase_AS"/>
</dbReference>
<gene>
    <name evidence="12" type="ORF">ACHAWO_002026</name>
</gene>
<feature type="domain" description="Protein kinase" evidence="11">
    <location>
        <begin position="92"/>
        <end position="557"/>
    </location>
</feature>
<keyword evidence="2" id="KW-0723">Serine/threonine-protein kinase</keyword>
<accession>A0ABD3PPT5</accession>
<dbReference type="GO" id="GO:0004674">
    <property type="term" value="F:protein serine/threonine kinase activity"/>
    <property type="evidence" value="ECO:0007669"/>
    <property type="project" value="UniProtKB-KW"/>
</dbReference>
<evidence type="ECO:0000256" key="9">
    <source>
        <dbReference type="SAM" id="MobiDB-lite"/>
    </source>
</evidence>
<dbReference type="GO" id="GO:0005524">
    <property type="term" value="F:ATP binding"/>
    <property type="evidence" value="ECO:0007669"/>
    <property type="project" value="UniProtKB-KW"/>
</dbReference>
<comment type="catalytic activity">
    <reaction evidence="8">
        <text>L-seryl-[protein] + ATP = O-phospho-L-seryl-[protein] + ADP + H(+)</text>
        <dbReference type="Rhea" id="RHEA:17989"/>
        <dbReference type="Rhea" id="RHEA-COMP:9863"/>
        <dbReference type="Rhea" id="RHEA-COMP:11604"/>
        <dbReference type="ChEBI" id="CHEBI:15378"/>
        <dbReference type="ChEBI" id="CHEBI:29999"/>
        <dbReference type="ChEBI" id="CHEBI:30616"/>
        <dbReference type="ChEBI" id="CHEBI:83421"/>
        <dbReference type="ChEBI" id="CHEBI:456216"/>
        <dbReference type="EC" id="2.7.11.1"/>
    </reaction>
</comment>
<evidence type="ECO:0000259" key="11">
    <source>
        <dbReference type="PROSITE" id="PS50011"/>
    </source>
</evidence>
<evidence type="ECO:0000256" key="7">
    <source>
        <dbReference type="ARBA" id="ARBA00047899"/>
    </source>
</evidence>
<dbReference type="SMART" id="SM00220">
    <property type="entry name" value="S_TKc"/>
    <property type="match status" value="1"/>
</dbReference>
<dbReference type="EMBL" id="JALLPJ020000512">
    <property type="protein sequence ID" value="KAL3789972.1"/>
    <property type="molecule type" value="Genomic_DNA"/>
</dbReference>
<dbReference type="AlphaFoldDB" id="A0ABD3PPT5"/>
<dbReference type="InterPro" id="IPR011009">
    <property type="entry name" value="Kinase-like_dom_sf"/>
</dbReference>
<name>A0ABD3PPT5_9STRA</name>
<dbReference type="Proteomes" id="UP001530400">
    <property type="component" value="Unassembled WGS sequence"/>
</dbReference>
<dbReference type="PROSITE" id="PS00108">
    <property type="entry name" value="PROTEIN_KINASE_ST"/>
    <property type="match status" value="1"/>
</dbReference>